<protein>
    <submittedName>
        <fullName evidence="2">Uncharacterized protein</fullName>
    </submittedName>
</protein>
<evidence type="ECO:0000256" key="1">
    <source>
        <dbReference type="SAM" id="Phobius"/>
    </source>
</evidence>
<dbReference type="AlphaFoldDB" id="A0A1R1I1M3"/>
<comment type="caution">
    <text evidence="2">The sequence shown here is derived from an EMBL/GenBank/DDBJ whole genome shotgun (WGS) entry which is preliminary data.</text>
</comment>
<feature type="transmembrane region" description="Helical" evidence="1">
    <location>
        <begin position="87"/>
        <end position="104"/>
    </location>
</feature>
<feature type="transmembrane region" description="Helical" evidence="1">
    <location>
        <begin position="124"/>
        <end position="147"/>
    </location>
</feature>
<feature type="transmembrane region" description="Helical" evidence="1">
    <location>
        <begin position="223"/>
        <end position="240"/>
    </location>
</feature>
<dbReference type="OrthoDB" id="9180763at2"/>
<feature type="transmembrane region" description="Helical" evidence="1">
    <location>
        <begin position="168"/>
        <end position="188"/>
    </location>
</feature>
<organism evidence="2 3">
    <name type="scientific">Azonexus hydrophilus</name>
    <dbReference type="NCBI Taxonomy" id="418702"/>
    <lineage>
        <taxon>Bacteria</taxon>
        <taxon>Pseudomonadati</taxon>
        <taxon>Pseudomonadota</taxon>
        <taxon>Betaproteobacteria</taxon>
        <taxon>Rhodocyclales</taxon>
        <taxon>Azonexaceae</taxon>
        <taxon>Azonexus</taxon>
    </lineage>
</organism>
<gene>
    <name evidence="2" type="ORF">BJN45_14555</name>
</gene>
<proteinExistence type="predicted"/>
<sequence>MLKLFLNIVQIFIGVYWAGEVARQNPKIDSFVAQLESGYEKFNLSLKDTKIVEGLAALRRVYGWLAVATIIFFFAFSRFFASSPRLGYLWSLSFIVCLFGWFSIKWCMDHKKTVSEFGPQIALIVFGPLLIGVFDLLMGTPFTQILSAPFQAMSNPWGYQLSLPSSPIGFGAVLSLVLALFFAIYYAVTWLLTAPAAFGSALLIAIPVFLARFVQAIWPRKPFFGFTVLLFAGASLWQLWL</sequence>
<dbReference type="EMBL" id="MTHD01000005">
    <property type="protein sequence ID" value="OMG52510.1"/>
    <property type="molecule type" value="Genomic_DNA"/>
</dbReference>
<feature type="transmembrane region" description="Helical" evidence="1">
    <location>
        <begin position="194"/>
        <end position="211"/>
    </location>
</feature>
<evidence type="ECO:0000313" key="2">
    <source>
        <dbReference type="EMBL" id="OMG52510.1"/>
    </source>
</evidence>
<dbReference type="RefSeq" id="WP_076096490.1">
    <property type="nucleotide sequence ID" value="NZ_MTHD01000005.1"/>
</dbReference>
<keyword evidence="1" id="KW-1133">Transmembrane helix</keyword>
<evidence type="ECO:0000313" key="3">
    <source>
        <dbReference type="Proteomes" id="UP000187526"/>
    </source>
</evidence>
<dbReference type="Proteomes" id="UP000187526">
    <property type="component" value="Unassembled WGS sequence"/>
</dbReference>
<accession>A0A1R1I1M3</accession>
<name>A0A1R1I1M3_9RHOO</name>
<dbReference type="STRING" id="418702.BJN45_14555"/>
<feature type="transmembrane region" description="Helical" evidence="1">
    <location>
        <begin position="61"/>
        <end position="80"/>
    </location>
</feature>
<keyword evidence="3" id="KW-1185">Reference proteome</keyword>
<reference evidence="2 3" key="1">
    <citation type="submission" date="2016-10" db="EMBL/GenBank/DDBJ databases">
        <title>Alkaliphiles isolated from bioreactors.</title>
        <authorList>
            <person name="Salah Z."/>
            <person name="Rout S.P."/>
            <person name="Humphreys P.N."/>
        </authorList>
    </citation>
    <scope>NUCLEOTIDE SEQUENCE [LARGE SCALE GENOMIC DNA]</scope>
    <source>
        <strain evidence="2 3">ZS02</strain>
    </source>
</reference>
<keyword evidence="1" id="KW-0472">Membrane</keyword>
<keyword evidence="1" id="KW-0812">Transmembrane</keyword>